<sequence>MRDYYEKNNDKDKSKFMKLQEITGYVSDKALAKKGGRNTRKQLMTYKEYIDLGIDNSVRHDTDLERMIWVLTSKFSGTHEVDGKKLYKGEVTSIIDAESGDFLGFIAK</sequence>
<accession>A0A6B8RS36</accession>
<reference evidence="2" key="1">
    <citation type="submission" date="2018-11" db="EMBL/GenBank/DDBJ databases">
        <title>Complete genome sequence of Paenibacillus sp. ML311-T8.</title>
        <authorList>
            <person name="Nam Y.-D."/>
            <person name="Kang J."/>
            <person name="Chung W.-H."/>
            <person name="Park Y.S."/>
        </authorList>
    </citation>
    <scope>NUCLEOTIDE SEQUENCE [LARGE SCALE GENOMIC DNA]</scope>
    <source>
        <strain evidence="2">ML311-T8</strain>
    </source>
</reference>
<dbReference type="RefSeq" id="WP_155703152.1">
    <property type="nucleotide sequence ID" value="NZ_CP034235.1"/>
</dbReference>
<protein>
    <submittedName>
        <fullName evidence="1">Uncharacterized protein</fullName>
    </submittedName>
</protein>
<proteinExistence type="predicted"/>
<dbReference type="Proteomes" id="UP000426246">
    <property type="component" value="Chromosome"/>
</dbReference>
<dbReference type="KEGG" id="ppsc:EHS13_25785"/>
<name>A0A6B8RS36_9BACL</name>
<evidence type="ECO:0000313" key="2">
    <source>
        <dbReference type="Proteomes" id="UP000426246"/>
    </source>
</evidence>
<dbReference type="EMBL" id="CP034235">
    <property type="protein sequence ID" value="QGQ98058.1"/>
    <property type="molecule type" value="Genomic_DNA"/>
</dbReference>
<organism evidence="1 2">
    <name type="scientific">Paenibacillus psychroresistens</name>
    <dbReference type="NCBI Taxonomy" id="1778678"/>
    <lineage>
        <taxon>Bacteria</taxon>
        <taxon>Bacillati</taxon>
        <taxon>Bacillota</taxon>
        <taxon>Bacilli</taxon>
        <taxon>Bacillales</taxon>
        <taxon>Paenibacillaceae</taxon>
        <taxon>Paenibacillus</taxon>
    </lineage>
</organism>
<gene>
    <name evidence="1" type="ORF">EHS13_25785</name>
</gene>
<keyword evidence="2" id="KW-1185">Reference proteome</keyword>
<evidence type="ECO:0000313" key="1">
    <source>
        <dbReference type="EMBL" id="QGQ98058.1"/>
    </source>
</evidence>
<dbReference type="AlphaFoldDB" id="A0A6B8RS36"/>